<accession>A0ABR7LA22</accession>
<dbReference type="SUPFAM" id="SSF46785">
    <property type="entry name" value="Winged helix' DNA-binding domain"/>
    <property type="match status" value="1"/>
</dbReference>
<evidence type="ECO:0000256" key="1">
    <source>
        <dbReference type="ARBA" id="ARBA00023015"/>
    </source>
</evidence>
<name>A0ABR7LA22_9PSEU</name>
<sequence length="128" mass="14259">MRKLWNGEGLAKKPLTRDLVRRNLPFVVTYQAAFAALTDPTRRAVFELLVERPRAVGELAAELPVSRPAVSQHLKVLKDAGLVVDHAEGTRRRYRVDPAGVAALRGYLDQLWDKALAAFVVAVEEEET</sequence>
<dbReference type="NCBIfam" id="NF033788">
    <property type="entry name" value="HTH_metalloreg"/>
    <property type="match status" value="1"/>
</dbReference>
<evidence type="ECO:0000313" key="6">
    <source>
        <dbReference type="Proteomes" id="UP000734823"/>
    </source>
</evidence>
<dbReference type="PROSITE" id="PS50987">
    <property type="entry name" value="HTH_ARSR_2"/>
    <property type="match status" value="1"/>
</dbReference>
<dbReference type="InterPro" id="IPR011991">
    <property type="entry name" value="ArsR-like_HTH"/>
</dbReference>
<dbReference type="Pfam" id="PF01022">
    <property type="entry name" value="HTH_5"/>
    <property type="match status" value="1"/>
</dbReference>
<dbReference type="InterPro" id="IPR036388">
    <property type="entry name" value="WH-like_DNA-bd_sf"/>
</dbReference>
<dbReference type="InterPro" id="IPR051081">
    <property type="entry name" value="HTH_MetalResp_TranReg"/>
</dbReference>
<comment type="caution">
    <text evidence="5">The sequence shown here is derived from an EMBL/GenBank/DDBJ whole genome shotgun (WGS) entry which is preliminary data.</text>
</comment>
<dbReference type="PANTHER" id="PTHR33154">
    <property type="entry name" value="TRANSCRIPTIONAL REGULATOR, ARSR FAMILY"/>
    <property type="match status" value="1"/>
</dbReference>
<dbReference type="Gene3D" id="1.10.10.10">
    <property type="entry name" value="Winged helix-like DNA-binding domain superfamily/Winged helix DNA-binding domain"/>
    <property type="match status" value="1"/>
</dbReference>
<keyword evidence="3" id="KW-0804">Transcription</keyword>
<evidence type="ECO:0000259" key="4">
    <source>
        <dbReference type="PROSITE" id="PS50987"/>
    </source>
</evidence>
<keyword evidence="2" id="KW-0238">DNA-binding</keyword>
<dbReference type="InterPro" id="IPR001845">
    <property type="entry name" value="HTH_ArsR_DNA-bd_dom"/>
</dbReference>
<evidence type="ECO:0000256" key="2">
    <source>
        <dbReference type="ARBA" id="ARBA00023125"/>
    </source>
</evidence>
<keyword evidence="6" id="KW-1185">Reference proteome</keyword>
<dbReference type="InterPro" id="IPR036390">
    <property type="entry name" value="WH_DNA-bd_sf"/>
</dbReference>
<dbReference type="PANTHER" id="PTHR33154:SF33">
    <property type="entry name" value="TRANSCRIPTIONAL REPRESSOR SDPR"/>
    <property type="match status" value="1"/>
</dbReference>
<reference evidence="5 6" key="1">
    <citation type="submission" date="2020-06" db="EMBL/GenBank/DDBJ databases">
        <title>Actinokineospora xiongansis sp. nov., isolated from soil of Baiyangdian.</title>
        <authorList>
            <person name="Zhang X."/>
        </authorList>
    </citation>
    <scope>NUCLEOTIDE SEQUENCE [LARGE SCALE GENOMIC DNA]</scope>
    <source>
        <strain evidence="5 6">HBU206404</strain>
    </source>
</reference>
<dbReference type="CDD" id="cd00090">
    <property type="entry name" value="HTH_ARSR"/>
    <property type="match status" value="1"/>
</dbReference>
<dbReference type="PRINTS" id="PR00778">
    <property type="entry name" value="HTHARSR"/>
</dbReference>
<organism evidence="5 6">
    <name type="scientific">Actinokineospora xionganensis</name>
    <dbReference type="NCBI Taxonomy" id="2684470"/>
    <lineage>
        <taxon>Bacteria</taxon>
        <taxon>Bacillati</taxon>
        <taxon>Actinomycetota</taxon>
        <taxon>Actinomycetes</taxon>
        <taxon>Pseudonocardiales</taxon>
        <taxon>Pseudonocardiaceae</taxon>
        <taxon>Actinokineospora</taxon>
    </lineage>
</organism>
<evidence type="ECO:0000256" key="3">
    <source>
        <dbReference type="ARBA" id="ARBA00023163"/>
    </source>
</evidence>
<proteinExistence type="predicted"/>
<gene>
    <name evidence="5" type="ORF">GPZ80_20365</name>
</gene>
<dbReference type="EMBL" id="JABVED010000011">
    <property type="protein sequence ID" value="MBC6449522.1"/>
    <property type="molecule type" value="Genomic_DNA"/>
</dbReference>
<dbReference type="Proteomes" id="UP000734823">
    <property type="component" value="Unassembled WGS sequence"/>
</dbReference>
<feature type="domain" description="HTH arsR-type" evidence="4">
    <location>
        <begin position="22"/>
        <end position="116"/>
    </location>
</feature>
<evidence type="ECO:0000313" key="5">
    <source>
        <dbReference type="EMBL" id="MBC6449522.1"/>
    </source>
</evidence>
<dbReference type="SMART" id="SM00418">
    <property type="entry name" value="HTH_ARSR"/>
    <property type="match status" value="1"/>
</dbReference>
<keyword evidence="1" id="KW-0805">Transcription regulation</keyword>
<protein>
    <submittedName>
        <fullName evidence="5">Winged helix-turn-helix transcriptional regulator</fullName>
    </submittedName>
</protein>